<accession>A0ABU8Q9M8</accession>
<sequence>MKAQNSLNVERQAAEEMKAFLAGLPNLTRSHVERHGTAGKPDDGVDLVAEGSFAGKPLHLIVEVKSSGQPRMVRSAAEQLHRYMRNHAGHAVPVVMAPYLSKQARDVCREEGVGYLDFMGNALIASGTIYIEREVPGQPEPERRALRSLYKPKSARVLRRLLREPDRRWRTAELADAAGVSSGLVSNVGSALRERGWAEQTDEGLALIDPDALLDSWADNYEPPRGEEHRRYTSLHGKALADRLEGLSSLEGRVALASFSAAQQLAPYVRHPNTYFYADEMGLASLDDLLGASDAPKGANVTIVVPEEDGVLDDAVHVGEGILVTSPVQTYLDLMQMGDRGSEGAAELRHRLLGWRA</sequence>
<dbReference type="InterPro" id="IPR019238">
    <property type="entry name" value="AbiEi_2"/>
</dbReference>
<gene>
    <name evidence="1" type="ORF">WH159_17070</name>
</gene>
<dbReference type="InterPro" id="IPR036390">
    <property type="entry name" value="WH_DNA-bd_sf"/>
</dbReference>
<keyword evidence="2" id="KW-1185">Reference proteome</keyword>
<evidence type="ECO:0000313" key="2">
    <source>
        <dbReference type="Proteomes" id="UP001380365"/>
    </source>
</evidence>
<protein>
    <submittedName>
        <fullName evidence="1">Type IV toxin-antitoxin system AbiEi family antitoxin</fullName>
    </submittedName>
</protein>
<evidence type="ECO:0000313" key="1">
    <source>
        <dbReference type="EMBL" id="MEJ5096231.1"/>
    </source>
</evidence>
<dbReference type="Proteomes" id="UP001380365">
    <property type="component" value="Unassembled WGS sequence"/>
</dbReference>
<dbReference type="Pfam" id="PF09952">
    <property type="entry name" value="AbiEi_2"/>
    <property type="match status" value="1"/>
</dbReference>
<organism evidence="1 2">
    <name type="scientific">Sphingomonas molluscorum</name>
    <dbReference type="NCBI Taxonomy" id="418184"/>
    <lineage>
        <taxon>Bacteria</taxon>
        <taxon>Pseudomonadati</taxon>
        <taxon>Pseudomonadota</taxon>
        <taxon>Alphaproteobacteria</taxon>
        <taxon>Sphingomonadales</taxon>
        <taxon>Sphingomonadaceae</taxon>
        <taxon>Sphingomonas</taxon>
    </lineage>
</organism>
<name>A0ABU8Q9M8_9SPHN</name>
<comment type="caution">
    <text evidence="1">The sequence shown here is derived from an EMBL/GenBank/DDBJ whole genome shotgun (WGS) entry which is preliminary data.</text>
</comment>
<proteinExistence type="predicted"/>
<dbReference type="RefSeq" id="WP_037471312.1">
    <property type="nucleotide sequence ID" value="NZ_JBBGZA010000002.1"/>
</dbReference>
<dbReference type="EMBL" id="JBBGZA010000002">
    <property type="protein sequence ID" value="MEJ5096231.1"/>
    <property type="molecule type" value="Genomic_DNA"/>
</dbReference>
<reference evidence="1 2" key="1">
    <citation type="submission" date="2023-12" db="EMBL/GenBank/DDBJ databases">
        <title>Gut-associated functions are favored during microbiome assembly across C. elegans life.</title>
        <authorList>
            <person name="Zimmermann J."/>
        </authorList>
    </citation>
    <scope>NUCLEOTIDE SEQUENCE [LARGE SCALE GENOMIC DNA]</scope>
    <source>
        <strain evidence="1 2">JUb134</strain>
    </source>
</reference>
<dbReference type="SUPFAM" id="SSF46785">
    <property type="entry name" value="Winged helix' DNA-binding domain"/>
    <property type="match status" value="1"/>
</dbReference>